<protein>
    <recommendedName>
        <fullName evidence="3">Phosphate-selective porin O and P</fullName>
    </recommendedName>
</protein>
<keyword evidence="1" id="KW-0175">Coiled coil</keyword>
<evidence type="ECO:0008006" key="3">
    <source>
        <dbReference type="Google" id="ProtNLM"/>
    </source>
</evidence>
<feature type="coiled-coil region" evidence="1">
    <location>
        <begin position="20"/>
        <end position="61"/>
    </location>
</feature>
<gene>
    <name evidence="2" type="ORF">MNB_SV-4-576</name>
</gene>
<dbReference type="EMBL" id="FPIB01000026">
    <property type="protein sequence ID" value="SFV91022.1"/>
    <property type="molecule type" value="Genomic_DNA"/>
</dbReference>
<dbReference type="InterPro" id="IPR023614">
    <property type="entry name" value="Porin_dom_sf"/>
</dbReference>
<evidence type="ECO:0000313" key="2">
    <source>
        <dbReference type="EMBL" id="SFV91022.1"/>
    </source>
</evidence>
<reference evidence="2" key="1">
    <citation type="submission" date="2016-10" db="EMBL/GenBank/DDBJ databases">
        <authorList>
            <person name="de Groot N.N."/>
        </authorList>
    </citation>
    <scope>NUCLEOTIDE SEQUENCE</scope>
</reference>
<evidence type="ECO:0000256" key="1">
    <source>
        <dbReference type="SAM" id="Coils"/>
    </source>
</evidence>
<accession>A0A1W1EAP1</accession>
<dbReference type="SUPFAM" id="SSF56935">
    <property type="entry name" value="Porins"/>
    <property type="match status" value="1"/>
</dbReference>
<dbReference type="Gene3D" id="2.40.160.10">
    <property type="entry name" value="Porin"/>
    <property type="match status" value="1"/>
</dbReference>
<name>A0A1W1EAP1_9ZZZZ</name>
<dbReference type="AlphaFoldDB" id="A0A1W1EAP1"/>
<sequence>MKKTILSLVTISAIATTGVLADSTTDIAELKAMMQQMNKRLAKLEAENKQLKAQVKSSKTYAAKKHTSKKTAHVAPTAEPEKVDTLVKKYAKATPVFAKTSKLAFSGTHYIHFVSNKDADGHSTNKFGVSRNYVQVKGYFFDDPKSYMRVTLDAKQNSNFDTDSLDVRVKYAYLYLNSILPFTGVEIGLAHTPWLDFEEHHGWKYRSIGETFSEQYNGGHLQTSSDYGINVKSKTEYFSSELGIFNGAGYHGDEDGEGLRGAWRLTGHLLGTGKGHAHKNDTYADVSFFGQYGKDESNVGDSEGNYVWYGVHAVYNQPEFLFAAQYIKADKADDTRKGDGWSVNGEFRLKTLSESLNGWNVLARYDDYTLDTDVEKKTTIAGVAYRYNKNIEFVVDYQKDEEAGNTKNEKVLLTTEVNW</sequence>
<dbReference type="SUPFAM" id="SSF160459">
    <property type="entry name" value="BLRF2-like"/>
    <property type="match status" value="1"/>
</dbReference>
<proteinExistence type="predicted"/>
<organism evidence="2">
    <name type="scientific">hydrothermal vent metagenome</name>
    <dbReference type="NCBI Taxonomy" id="652676"/>
    <lineage>
        <taxon>unclassified sequences</taxon>
        <taxon>metagenomes</taxon>
        <taxon>ecological metagenomes</taxon>
    </lineage>
</organism>